<reference evidence="3" key="1">
    <citation type="submission" date="2017-02" db="EMBL/GenBank/DDBJ databases">
        <authorList>
            <person name="Varghese N."/>
            <person name="Submissions S."/>
        </authorList>
    </citation>
    <scope>NUCLEOTIDE SEQUENCE [LARGE SCALE GENOMIC DNA]</scope>
    <source>
        <strain evidence="3">ATCC 35199</strain>
    </source>
</reference>
<evidence type="ECO:0000259" key="1">
    <source>
        <dbReference type="Pfam" id="PF07728"/>
    </source>
</evidence>
<dbReference type="GO" id="GO:0016887">
    <property type="term" value="F:ATP hydrolysis activity"/>
    <property type="evidence" value="ECO:0007669"/>
    <property type="project" value="InterPro"/>
</dbReference>
<evidence type="ECO:0000313" key="3">
    <source>
        <dbReference type="Proteomes" id="UP000243406"/>
    </source>
</evidence>
<feature type="domain" description="ATPase dynein-related AAA" evidence="1">
    <location>
        <begin position="60"/>
        <end position="192"/>
    </location>
</feature>
<dbReference type="InterPro" id="IPR011704">
    <property type="entry name" value="ATPase_dyneun-rel_AAA"/>
</dbReference>
<dbReference type="RefSeq" id="WP_013361455.1">
    <property type="nucleotide sequence ID" value="NZ_CP154629.1"/>
</dbReference>
<protein>
    <submittedName>
        <fullName evidence="2">AAA domain (Dynein-related subfamily)</fullName>
    </submittedName>
</protein>
<dbReference type="GO" id="GO:0005524">
    <property type="term" value="F:ATP binding"/>
    <property type="evidence" value="ECO:0007669"/>
    <property type="project" value="InterPro"/>
</dbReference>
<dbReference type="PANTHER" id="PTHR42759:SF1">
    <property type="entry name" value="MAGNESIUM-CHELATASE SUBUNIT CHLD"/>
    <property type="match status" value="1"/>
</dbReference>
<dbReference type="InterPro" id="IPR027417">
    <property type="entry name" value="P-loop_NTPase"/>
</dbReference>
<dbReference type="PANTHER" id="PTHR42759">
    <property type="entry name" value="MOXR FAMILY PROTEIN"/>
    <property type="match status" value="1"/>
</dbReference>
<dbReference type="Proteomes" id="UP000243406">
    <property type="component" value="Unassembled WGS sequence"/>
</dbReference>
<dbReference type="InterPro" id="IPR050764">
    <property type="entry name" value="CbbQ/NirQ/NorQ/GpvN"/>
</dbReference>
<dbReference type="AlphaFoldDB" id="A0A1T5CMQ5"/>
<gene>
    <name evidence="2" type="ORF">SAMN02745120_2284</name>
</gene>
<dbReference type="SUPFAM" id="SSF52540">
    <property type="entry name" value="P-loop containing nucleoside triphosphate hydrolases"/>
    <property type="match status" value="1"/>
</dbReference>
<organism evidence="2 3">
    <name type="scientific">Acetoanaerobium noterae</name>
    <dbReference type="NCBI Taxonomy" id="745369"/>
    <lineage>
        <taxon>Bacteria</taxon>
        <taxon>Bacillati</taxon>
        <taxon>Bacillota</taxon>
        <taxon>Clostridia</taxon>
        <taxon>Peptostreptococcales</taxon>
        <taxon>Filifactoraceae</taxon>
        <taxon>Acetoanaerobium</taxon>
    </lineage>
</organism>
<dbReference type="OrthoDB" id="9771792at2"/>
<sequence length="304" mass="34472">MIEFLKSHNVDEKLIEDLLHFRKFYDNKEENLLRIPKPRFYYYGREVWNMAIAALLEGEHILISGPKATGKNVLADNLACAFNRPAWTVSFHVNTDSSALIGTDTFVDNRVDLRKGSVYQCAENGGFGIFDEINMAKNDAVAVLHSALDHRRIIDVPGYDKIYLNEATRFIGTMNYGYAGTKELNEALVSRFMVIDIPPMTKSKLTKILLSEFPNLNEEYLEQFSGLFLDLQLKSQNSEISTKAVDLRGLIGALRTINRGLEPLLAVKMGILGKTFDEFEKEIISDVIELRIPKSLGKEDIFRL</sequence>
<dbReference type="Gene3D" id="3.40.50.300">
    <property type="entry name" value="P-loop containing nucleotide triphosphate hydrolases"/>
    <property type="match status" value="1"/>
</dbReference>
<name>A0A1T5CMQ5_9FIRM</name>
<dbReference type="Pfam" id="PF07728">
    <property type="entry name" value="AAA_5"/>
    <property type="match status" value="1"/>
</dbReference>
<dbReference type="EMBL" id="FUYN01000005">
    <property type="protein sequence ID" value="SKB60727.1"/>
    <property type="molecule type" value="Genomic_DNA"/>
</dbReference>
<evidence type="ECO:0000313" key="2">
    <source>
        <dbReference type="EMBL" id="SKB60727.1"/>
    </source>
</evidence>
<proteinExistence type="predicted"/>
<accession>A0A1T5CMQ5</accession>
<keyword evidence="3" id="KW-1185">Reference proteome</keyword>